<organism evidence="3 4">
    <name type="scientific">Lacipirellula parvula</name>
    <dbReference type="NCBI Taxonomy" id="2650471"/>
    <lineage>
        <taxon>Bacteria</taxon>
        <taxon>Pseudomonadati</taxon>
        <taxon>Planctomycetota</taxon>
        <taxon>Planctomycetia</taxon>
        <taxon>Pirellulales</taxon>
        <taxon>Lacipirellulaceae</taxon>
        <taxon>Lacipirellula</taxon>
    </lineage>
</organism>
<keyword evidence="1" id="KW-1133">Transmembrane helix</keyword>
<dbReference type="AlphaFoldDB" id="A0A5K7X784"/>
<keyword evidence="1" id="KW-0812">Transmembrane</keyword>
<feature type="transmembrane region" description="Helical" evidence="1">
    <location>
        <begin position="216"/>
        <end position="245"/>
    </location>
</feature>
<dbReference type="RefSeq" id="WP_152098234.1">
    <property type="nucleotide sequence ID" value="NZ_AP021861.1"/>
</dbReference>
<dbReference type="InterPro" id="IPR025640">
    <property type="entry name" value="GYF_2"/>
</dbReference>
<accession>A0A5K7X784</accession>
<sequence>MATKTEWFVNKSDKTYGPFTSAQLKELANTGKIKPDTQIRMGVEGKWTSAEKVKGLFDSPSRELAPAVKPPAVRSTTVATRSPAPPARAIDIIEAGQNQSAPVATSTTHRAIAVPAPAAPPVVNRLCPFCGESIAPTAIKCRHCNEFLDGRPREQAQPVAQTVFHAAPAAAPVNVVVNQVVGMHHGPRWSRGVAIVLSFLIPGLGQMYKGQIFNGLAWFIVTTIGYFALVIPGLVLHLCCIIGAASGDPYR</sequence>
<evidence type="ECO:0000259" key="2">
    <source>
        <dbReference type="Pfam" id="PF14237"/>
    </source>
</evidence>
<dbReference type="Pfam" id="PF14237">
    <property type="entry name" value="GYF_2"/>
    <property type="match status" value="1"/>
</dbReference>
<evidence type="ECO:0000313" key="3">
    <source>
        <dbReference type="EMBL" id="BBO32235.1"/>
    </source>
</evidence>
<name>A0A5K7X784_9BACT</name>
<keyword evidence="4" id="KW-1185">Reference proteome</keyword>
<dbReference type="EMBL" id="AP021861">
    <property type="protein sequence ID" value="BBO32235.1"/>
    <property type="molecule type" value="Genomic_DNA"/>
</dbReference>
<protein>
    <recommendedName>
        <fullName evidence="2">GYF domain-containing protein</fullName>
    </recommendedName>
</protein>
<evidence type="ECO:0000256" key="1">
    <source>
        <dbReference type="SAM" id="Phobius"/>
    </source>
</evidence>
<feature type="domain" description="GYF" evidence="2">
    <location>
        <begin position="7"/>
        <end position="56"/>
    </location>
</feature>
<gene>
    <name evidence="3" type="ORF">PLANPX_1847</name>
</gene>
<reference evidence="4" key="1">
    <citation type="submission" date="2019-10" db="EMBL/GenBank/DDBJ databases">
        <title>Lacipirellula parvula gen. nov., sp. nov., representing a lineage of planctomycetes widespread in freshwater anoxic habitats, and description of the family Lacipirellulaceae.</title>
        <authorList>
            <person name="Dedysh S.N."/>
            <person name="Kulichevskaya I.S."/>
            <person name="Beletsky A.V."/>
            <person name="Rakitin A.L."/>
            <person name="Mardanov A.V."/>
            <person name="Ivanova A.A."/>
            <person name="Saltykova V.X."/>
            <person name="Rijpstra W.I.C."/>
            <person name="Sinninghe Damste J.S."/>
            <person name="Ravin N.V."/>
        </authorList>
    </citation>
    <scope>NUCLEOTIDE SEQUENCE [LARGE SCALE GENOMIC DNA]</scope>
    <source>
        <strain evidence="4">PX69</strain>
    </source>
</reference>
<dbReference type="KEGG" id="lpav:PLANPX_1847"/>
<proteinExistence type="predicted"/>
<dbReference type="Proteomes" id="UP000326837">
    <property type="component" value="Chromosome"/>
</dbReference>
<evidence type="ECO:0000313" key="4">
    <source>
        <dbReference type="Proteomes" id="UP000326837"/>
    </source>
</evidence>
<keyword evidence="1" id="KW-0472">Membrane</keyword>